<dbReference type="RefSeq" id="WP_350786592.1">
    <property type="nucleotide sequence ID" value="NZ_JBEPEK010000333.1"/>
</dbReference>
<evidence type="ECO:0000256" key="1">
    <source>
        <dbReference type="SAM" id="SignalP"/>
    </source>
</evidence>
<keyword evidence="1" id="KW-0732">Signal</keyword>
<feature type="chain" id="PRO_5045059860" evidence="1">
    <location>
        <begin position="18"/>
        <end position="58"/>
    </location>
</feature>
<accession>A0ABV1X609</accession>
<dbReference type="EMBL" id="JBEPEK010000333">
    <property type="protein sequence ID" value="MER7184452.1"/>
    <property type="molecule type" value="Genomic_DNA"/>
</dbReference>
<feature type="signal peptide" evidence="1">
    <location>
        <begin position="1"/>
        <end position="17"/>
    </location>
</feature>
<gene>
    <name evidence="2" type="ORF">ABT404_34165</name>
</gene>
<protein>
    <submittedName>
        <fullName evidence="2">Uncharacterized protein</fullName>
    </submittedName>
</protein>
<comment type="caution">
    <text evidence="2">The sequence shown here is derived from an EMBL/GenBank/DDBJ whole genome shotgun (WGS) entry which is preliminary data.</text>
</comment>
<sequence>MIAVALLALGAISGAQSSTLKSAVAVVVAGDSGWGSVKPPVALDQLRPAHLTDDSGWG</sequence>
<reference evidence="2 3" key="1">
    <citation type="submission" date="2024-06" db="EMBL/GenBank/DDBJ databases">
        <title>The Natural Products Discovery Center: Release of the First 8490 Sequenced Strains for Exploring Actinobacteria Biosynthetic Diversity.</title>
        <authorList>
            <person name="Kalkreuter E."/>
            <person name="Kautsar S.A."/>
            <person name="Yang D."/>
            <person name="Bader C.D."/>
            <person name="Teijaro C.N."/>
            <person name="Fluegel L."/>
            <person name="Davis C.M."/>
            <person name="Simpson J.R."/>
            <person name="Lauterbach L."/>
            <person name="Steele A.D."/>
            <person name="Gui C."/>
            <person name="Meng S."/>
            <person name="Li G."/>
            <person name="Viehrig K."/>
            <person name="Ye F."/>
            <person name="Su P."/>
            <person name="Kiefer A.F."/>
            <person name="Nichols A."/>
            <person name="Cepeda A.J."/>
            <person name="Yan W."/>
            <person name="Fan B."/>
            <person name="Jiang Y."/>
            <person name="Adhikari A."/>
            <person name="Zheng C.-J."/>
            <person name="Schuster L."/>
            <person name="Cowan T.M."/>
            <person name="Smanski M.J."/>
            <person name="Chevrette M.G."/>
            <person name="De Carvalho L.P.S."/>
            <person name="Shen B."/>
        </authorList>
    </citation>
    <scope>NUCLEOTIDE SEQUENCE [LARGE SCALE GENOMIC DNA]</scope>
    <source>
        <strain evidence="2 3">NPDC000234</strain>
    </source>
</reference>
<organism evidence="2 3">
    <name type="scientific">Streptomyces hyaluromycini</name>
    <dbReference type="NCBI Taxonomy" id="1377993"/>
    <lineage>
        <taxon>Bacteria</taxon>
        <taxon>Bacillati</taxon>
        <taxon>Actinomycetota</taxon>
        <taxon>Actinomycetes</taxon>
        <taxon>Kitasatosporales</taxon>
        <taxon>Streptomycetaceae</taxon>
        <taxon>Streptomyces</taxon>
    </lineage>
</organism>
<keyword evidence="3" id="KW-1185">Reference proteome</keyword>
<name>A0ABV1X609_9ACTN</name>
<evidence type="ECO:0000313" key="3">
    <source>
        <dbReference type="Proteomes" id="UP001474181"/>
    </source>
</evidence>
<proteinExistence type="predicted"/>
<dbReference type="Proteomes" id="UP001474181">
    <property type="component" value="Unassembled WGS sequence"/>
</dbReference>
<evidence type="ECO:0000313" key="2">
    <source>
        <dbReference type="EMBL" id="MER7184452.1"/>
    </source>
</evidence>